<keyword evidence="2" id="KW-1185">Reference proteome</keyword>
<dbReference type="PANTHER" id="PTHR33639:SF2">
    <property type="entry name" value="DUF393 DOMAIN-CONTAINING PROTEIN"/>
    <property type="match status" value="1"/>
</dbReference>
<dbReference type="InterPro" id="IPR007263">
    <property type="entry name" value="DCC1-like"/>
</dbReference>
<comment type="caution">
    <text evidence="1">The sequence shown here is derived from an EMBL/GenBank/DDBJ whole genome shotgun (WGS) entry which is preliminary data.</text>
</comment>
<dbReference type="Pfam" id="PF04134">
    <property type="entry name" value="DCC1-like"/>
    <property type="match status" value="1"/>
</dbReference>
<dbReference type="Proteomes" id="UP001300692">
    <property type="component" value="Unassembled WGS sequence"/>
</dbReference>
<accession>A0ABT3CQ96</accession>
<reference evidence="1 2" key="1">
    <citation type="submission" date="2022-10" db="EMBL/GenBank/DDBJ databases">
        <title>Comparative genomics and taxonomic characterization of three novel marine species of genus Reichenbachiella exhibiting antioxidant and polysaccharide degradation activities.</title>
        <authorList>
            <person name="Muhammad N."/>
            <person name="Lee Y.-J."/>
            <person name="Ko J."/>
            <person name="Kim S.-G."/>
        </authorList>
    </citation>
    <scope>NUCLEOTIDE SEQUENCE [LARGE SCALE GENOMIC DNA]</scope>
    <source>
        <strain evidence="1 2">ABR2-5</strain>
    </source>
</reference>
<proteinExistence type="predicted"/>
<dbReference type="InterPro" id="IPR052927">
    <property type="entry name" value="DCC_oxidoreductase"/>
</dbReference>
<dbReference type="RefSeq" id="WP_264136523.1">
    <property type="nucleotide sequence ID" value="NZ_JAOYOD010000001.1"/>
</dbReference>
<dbReference type="EMBL" id="JAOYOD010000001">
    <property type="protein sequence ID" value="MCV9385741.1"/>
    <property type="molecule type" value="Genomic_DNA"/>
</dbReference>
<sequence length="140" mass="16264">MDQHREIAELDNLVLYDGVCKFCNSSVNFVLDHEKNDQLKFTPLQSELGARVLKEHNFPIDYTESILFLSKGKLEAKSTAALKISKFLKGPWSLGRVFLLVPRFISDFFYEIIAKNRYKWFGMTDACMLPPANHKERFLE</sequence>
<protein>
    <submittedName>
        <fullName evidence="1">DCC1-like thiol-disulfide oxidoreductase family protein</fullName>
    </submittedName>
</protein>
<gene>
    <name evidence="1" type="ORF">N7U62_03660</name>
</gene>
<name>A0ABT3CQ96_9BACT</name>
<evidence type="ECO:0000313" key="2">
    <source>
        <dbReference type="Proteomes" id="UP001300692"/>
    </source>
</evidence>
<dbReference type="PANTHER" id="PTHR33639">
    <property type="entry name" value="THIOL-DISULFIDE OXIDOREDUCTASE DCC"/>
    <property type="match status" value="1"/>
</dbReference>
<organism evidence="1 2">
    <name type="scientific">Reichenbachiella ulvae</name>
    <dbReference type="NCBI Taxonomy" id="2980104"/>
    <lineage>
        <taxon>Bacteria</taxon>
        <taxon>Pseudomonadati</taxon>
        <taxon>Bacteroidota</taxon>
        <taxon>Cytophagia</taxon>
        <taxon>Cytophagales</taxon>
        <taxon>Reichenbachiellaceae</taxon>
        <taxon>Reichenbachiella</taxon>
    </lineage>
</organism>
<evidence type="ECO:0000313" key="1">
    <source>
        <dbReference type="EMBL" id="MCV9385741.1"/>
    </source>
</evidence>